<keyword evidence="2" id="KW-0963">Cytoplasm</keyword>
<evidence type="ECO:0000256" key="1">
    <source>
        <dbReference type="ARBA" id="ARBA00008791"/>
    </source>
</evidence>
<name>A0A0D2JX73_9BACT</name>
<dbReference type="AlphaFoldDB" id="A0A0D2JX73"/>
<dbReference type="STRING" id="1429043.X474_09285"/>
<comment type="similarity">
    <text evidence="1 2">Belongs to the universal stress protein A family.</text>
</comment>
<dbReference type="InterPro" id="IPR014729">
    <property type="entry name" value="Rossmann-like_a/b/a_fold"/>
</dbReference>
<dbReference type="EMBL" id="AZAC01000011">
    <property type="protein sequence ID" value="KIX14190.1"/>
    <property type="molecule type" value="Genomic_DNA"/>
</dbReference>
<dbReference type="OrthoDB" id="9788959at2"/>
<dbReference type="PIRSF" id="PIRSF006276">
    <property type="entry name" value="UspA"/>
    <property type="match status" value="1"/>
</dbReference>
<organism evidence="4 5">
    <name type="scientific">Dethiosulfatarculus sandiegensis</name>
    <dbReference type="NCBI Taxonomy" id="1429043"/>
    <lineage>
        <taxon>Bacteria</taxon>
        <taxon>Pseudomonadati</taxon>
        <taxon>Thermodesulfobacteriota</taxon>
        <taxon>Desulfarculia</taxon>
        <taxon>Desulfarculales</taxon>
        <taxon>Desulfarculaceae</taxon>
        <taxon>Dethiosulfatarculus</taxon>
    </lineage>
</organism>
<evidence type="ECO:0000256" key="2">
    <source>
        <dbReference type="PIRNR" id="PIRNR006276"/>
    </source>
</evidence>
<proteinExistence type="inferred from homology"/>
<dbReference type="Gene3D" id="3.40.50.620">
    <property type="entry name" value="HUPs"/>
    <property type="match status" value="1"/>
</dbReference>
<comment type="subcellular location">
    <subcellularLocation>
        <location evidence="2">Cytoplasm</location>
    </subcellularLocation>
</comment>
<keyword evidence="5" id="KW-1185">Reference proteome</keyword>
<dbReference type="InParanoid" id="A0A0D2JX73"/>
<dbReference type="GO" id="GO:0005737">
    <property type="term" value="C:cytoplasm"/>
    <property type="evidence" value="ECO:0007669"/>
    <property type="project" value="UniProtKB-SubCell"/>
</dbReference>
<protein>
    <recommendedName>
        <fullName evidence="2">Universal stress protein</fullName>
    </recommendedName>
</protein>
<accession>A0A0D2JX73</accession>
<evidence type="ECO:0000313" key="4">
    <source>
        <dbReference type="EMBL" id="KIX14190.1"/>
    </source>
</evidence>
<reference evidence="4 5" key="1">
    <citation type="submission" date="2013-11" db="EMBL/GenBank/DDBJ databases">
        <title>Metagenomic analysis of a methanogenic consortium involved in long chain n-alkane degradation.</title>
        <authorList>
            <person name="Davidova I.A."/>
            <person name="Callaghan A.V."/>
            <person name="Wawrik B."/>
            <person name="Pruitt S."/>
            <person name="Marks C."/>
            <person name="Duncan K.E."/>
            <person name="Suflita J.M."/>
        </authorList>
    </citation>
    <scope>NUCLEOTIDE SEQUENCE [LARGE SCALE GENOMIC DNA]</scope>
    <source>
        <strain evidence="4 5">SPR</strain>
    </source>
</reference>
<dbReference type="FunCoup" id="A0A0D2JX73">
    <property type="interactions" value="321"/>
</dbReference>
<dbReference type="InterPro" id="IPR006015">
    <property type="entry name" value="Universal_stress_UspA"/>
</dbReference>
<dbReference type="Proteomes" id="UP000032233">
    <property type="component" value="Unassembled WGS sequence"/>
</dbReference>
<dbReference type="SUPFAM" id="SSF52402">
    <property type="entry name" value="Adenine nucleotide alpha hydrolases-like"/>
    <property type="match status" value="1"/>
</dbReference>
<dbReference type="InterPro" id="IPR006016">
    <property type="entry name" value="UspA"/>
</dbReference>
<evidence type="ECO:0000259" key="3">
    <source>
        <dbReference type="Pfam" id="PF00582"/>
    </source>
</evidence>
<evidence type="ECO:0000313" key="5">
    <source>
        <dbReference type="Proteomes" id="UP000032233"/>
    </source>
</evidence>
<dbReference type="RefSeq" id="WP_052515010.1">
    <property type="nucleotide sequence ID" value="NZ_AZAC01000011.1"/>
</dbReference>
<dbReference type="PANTHER" id="PTHR46268">
    <property type="entry name" value="STRESS RESPONSE PROTEIN NHAX"/>
    <property type="match status" value="1"/>
</dbReference>
<dbReference type="PANTHER" id="PTHR46268:SF6">
    <property type="entry name" value="UNIVERSAL STRESS PROTEIN UP12"/>
    <property type="match status" value="1"/>
</dbReference>
<gene>
    <name evidence="4" type="ORF">X474_09285</name>
</gene>
<comment type="caution">
    <text evidence="4">The sequence shown here is derived from an EMBL/GenBank/DDBJ whole genome shotgun (WGS) entry which is preliminary data.</text>
</comment>
<dbReference type="Pfam" id="PF00582">
    <property type="entry name" value="Usp"/>
    <property type="match status" value="1"/>
</dbReference>
<dbReference type="CDD" id="cd00293">
    <property type="entry name" value="USP-like"/>
    <property type="match status" value="1"/>
</dbReference>
<sequence length="151" mass="17249">MWDINKILFPLDLDFKEGNTKMVRYLKAIAERNQAEIHLLHVLPDPTEYYGFYAVNMNFSELSQSMHETALKKIQAFVDESSLSNMNVQIHVVSGRPTDEIINFAENRGMDVIMMGTHGRRGLEETFFGSVVRSVIKLSPVPVLTVNPLRH</sequence>
<feature type="domain" description="UspA" evidence="3">
    <location>
        <begin position="5"/>
        <end position="146"/>
    </location>
</feature>